<dbReference type="AlphaFoldDB" id="A0A6H5J127"/>
<dbReference type="Proteomes" id="UP000479190">
    <property type="component" value="Unassembled WGS sequence"/>
</dbReference>
<organism evidence="2 3">
    <name type="scientific">Trichogramma brassicae</name>
    <dbReference type="NCBI Taxonomy" id="86971"/>
    <lineage>
        <taxon>Eukaryota</taxon>
        <taxon>Metazoa</taxon>
        <taxon>Ecdysozoa</taxon>
        <taxon>Arthropoda</taxon>
        <taxon>Hexapoda</taxon>
        <taxon>Insecta</taxon>
        <taxon>Pterygota</taxon>
        <taxon>Neoptera</taxon>
        <taxon>Endopterygota</taxon>
        <taxon>Hymenoptera</taxon>
        <taxon>Apocrita</taxon>
        <taxon>Proctotrupomorpha</taxon>
        <taxon>Chalcidoidea</taxon>
        <taxon>Trichogrammatidae</taxon>
        <taxon>Trichogramma</taxon>
    </lineage>
</organism>
<sequence>LLQPSQLVPAPWNKKLPQRWKPLSFFRKSFTSGQKKTVRTVRSSALTAISSSDFKHFSHPQLKKVVNSMFCVIAQTVTIRVTPITRTSCRWKVIAEPTFRPSAPSEPPGTIFVQLHRDFPKKVIAEPEFRPSVSSEPPGTISVRLQLTSRRMSSPSPNSDLVRRAKVDIRAKNIATSWRKVIAEPLFDLVGQAGSSGLNSFNSIHVQQLYTFRNLASEFRSQLVLSYSNIYGTQYSSFITAQFCFSTCCSLRPNLISQFTFSTVESALARSAHQLRRYLVKSPVGTYNDATILTATCAWTARCCPASAADQQQVAGSVPPTVQQQVQVPPPGPIDGHQQQVAASAPPAPHHVQVPPPGPIYGYRQQVAASAPPALHQVQAPPMRPINCNQQQVQALSRSTRLESAAGFQHLHQVQSTGISSKCMHLHQAQATGIGSHWQYQVLVTRVSRQDLAMGSTSLHQQDLGTDSTILSHQQEGTNLYQSEPTGSGYGQQQPESTIKKVATCISAGAYRNLGTVSSSLKHHQEGTTCISRSLQDLGTASSSLKHYNIDTIRTSMRWHLNSEIGMEIRLD</sequence>
<evidence type="ECO:0000256" key="1">
    <source>
        <dbReference type="SAM" id="MobiDB-lite"/>
    </source>
</evidence>
<feature type="region of interest" description="Disordered" evidence="1">
    <location>
        <begin position="328"/>
        <end position="361"/>
    </location>
</feature>
<keyword evidence="3" id="KW-1185">Reference proteome</keyword>
<reference evidence="2 3" key="1">
    <citation type="submission" date="2020-02" db="EMBL/GenBank/DDBJ databases">
        <authorList>
            <person name="Ferguson B K."/>
        </authorList>
    </citation>
    <scope>NUCLEOTIDE SEQUENCE [LARGE SCALE GENOMIC DNA]</scope>
</reference>
<evidence type="ECO:0000313" key="3">
    <source>
        <dbReference type="Proteomes" id="UP000479190"/>
    </source>
</evidence>
<accession>A0A6H5J127</accession>
<evidence type="ECO:0000313" key="2">
    <source>
        <dbReference type="EMBL" id="CAB0043032.1"/>
    </source>
</evidence>
<feature type="compositionally biased region" description="Pro residues" evidence="1">
    <location>
        <begin position="346"/>
        <end position="359"/>
    </location>
</feature>
<protein>
    <submittedName>
        <fullName evidence="2">Uncharacterized protein</fullName>
    </submittedName>
</protein>
<proteinExistence type="predicted"/>
<feature type="non-terminal residue" evidence="2">
    <location>
        <position position="1"/>
    </location>
</feature>
<dbReference type="EMBL" id="CADCXV010001261">
    <property type="protein sequence ID" value="CAB0043032.1"/>
    <property type="molecule type" value="Genomic_DNA"/>
</dbReference>
<name>A0A6H5J127_9HYME</name>
<gene>
    <name evidence="2" type="ORF">TBRA_LOCUS14620</name>
</gene>